<feature type="region of interest" description="Disordered" evidence="1">
    <location>
        <begin position="177"/>
        <end position="202"/>
    </location>
</feature>
<dbReference type="Gene3D" id="3.30.1010.10">
    <property type="entry name" value="Phosphatidylinositol 3-kinase Catalytic Subunit, Chain A, domain 4"/>
    <property type="match status" value="1"/>
</dbReference>
<dbReference type="AlphaFoldDB" id="A0A3R6W3V5"/>
<name>A0A3R6W3V5_9STRA</name>
<feature type="region of interest" description="Disordered" evidence="1">
    <location>
        <begin position="258"/>
        <end position="281"/>
    </location>
</feature>
<dbReference type="EMBL" id="QUSY01000022">
    <property type="protein sequence ID" value="RHY34639.1"/>
    <property type="molecule type" value="Genomic_DNA"/>
</dbReference>
<comment type="caution">
    <text evidence="3">The sequence shown here is derived from an EMBL/GenBank/DDBJ whole genome shotgun (WGS) entry which is preliminary data.</text>
</comment>
<dbReference type="GO" id="GO:0048015">
    <property type="term" value="P:phosphatidylinositol-mediated signaling"/>
    <property type="evidence" value="ECO:0007669"/>
    <property type="project" value="TreeGrafter"/>
</dbReference>
<accession>A0A3R6W3V5</accession>
<dbReference type="GO" id="GO:0005737">
    <property type="term" value="C:cytoplasm"/>
    <property type="evidence" value="ECO:0007669"/>
    <property type="project" value="TreeGrafter"/>
</dbReference>
<dbReference type="VEuPathDB" id="FungiDB:H310_14306"/>
<evidence type="ECO:0000259" key="2">
    <source>
        <dbReference type="PROSITE" id="PS50290"/>
    </source>
</evidence>
<evidence type="ECO:0000313" key="3">
    <source>
        <dbReference type="EMBL" id="RHY34639.1"/>
    </source>
</evidence>
<dbReference type="GO" id="GO:0016020">
    <property type="term" value="C:membrane"/>
    <property type="evidence" value="ECO:0007669"/>
    <property type="project" value="TreeGrafter"/>
</dbReference>
<dbReference type="Pfam" id="PF00454">
    <property type="entry name" value="PI3_PI4_kinase"/>
    <property type="match status" value="1"/>
</dbReference>
<feature type="region of interest" description="Disordered" evidence="1">
    <location>
        <begin position="214"/>
        <end position="233"/>
    </location>
</feature>
<dbReference type="GO" id="GO:0004430">
    <property type="term" value="F:1-phosphatidylinositol 4-kinase activity"/>
    <property type="evidence" value="ECO:0007669"/>
    <property type="project" value="TreeGrafter"/>
</dbReference>
<gene>
    <name evidence="3" type="ORF">DYB32_000772</name>
</gene>
<feature type="domain" description="PI3K/PI4K catalytic" evidence="2">
    <location>
        <begin position="470"/>
        <end position="612"/>
    </location>
</feature>
<dbReference type="PANTHER" id="PTHR10048">
    <property type="entry name" value="PHOSPHATIDYLINOSITOL KINASE"/>
    <property type="match status" value="1"/>
</dbReference>
<dbReference type="Proteomes" id="UP000285060">
    <property type="component" value="Unassembled WGS sequence"/>
</dbReference>
<evidence type="ECO:0000256" key="1">
    <source>
        <dbReference type="SAM" id="MobiDB-lite"/>
    </source>
</evidence>
<dbReference type="SUPFAM" id="SSF56112">
    <property type="entry name" value="Protein kinase-like (PK-like)"/>
    <property type="match status" value="1"/>
</dbReference>
<dbReference type="PANTHER" id="PTHR10048:SF22">
    <property type="entry name" value="PHOSPHATIDYLINOSITOL 4-KINASE BETA"/>
    <property type="match status" value="1"/>
</dbReference>
<dbReference type="GO" id="GO:0046854">
    <property type="term" value="P:phosphatidylinositol phosphate biosynthetic process"/>
    <property type="evidence" value="ECO:0007669"/>
    <property type="project" value="InterPro"/>
</dbReference>
<dbReference type="InterPro" id="IPR015433">
    <property type="entry name" value="PI3/4_kinase"/>
</dbReference>
<dbReference type="InterPro" id="IPR000403">
    <property type="entry name" value="PI3/4_kinase_cat_dom"/>
</dbReference>
<organism evidence="3 4">
    <name type="scientific">Aphanomyces invadans</name>
    <dbReference type="NCBI Taxonomy" id="157072"/>
    <lineage>
        <taxon>Eukaryota</taxon>
        <taxon>Sar</taxon>
        <taxon>Stramenopiles</taxon>
        <taxon>Oomycota</taxon>
        <taxon>Saprolegniomycetes</taxon>
        <taxon>Saprolegniales</taxon>
        <taxon>Verrucalvaceae</taxon>
        <taxon>Aphanomyces</taxon>
    </lineage>
</organism>
<keyword evidence="4" id="KW-1185">Reference proteome</keyword>
<sequence>MISMWKHRKNVAFINSLCDELRKLTNTRPILDQVEFYLPQKELPMEAMEQFVMLLSLSSSHFALQFFWIVYGALDEHRPKKNGNPRTFTRCAQLLVILEQCFIYGSPELFANQQISKAEMNLILKADRRFFAAQSSACMTLVDDSFDGYSDSHGPTLLAHFAAPSSEDLQLWVDNLESASAPPGPPPSSPSKVPGGGPSRAIERMSDRMRSFILEPERRNSDDQDGDASDCSRRVHVEDGIDKAHEVSMAAPVDVLTKGEALPDQQADATTTRSRTSSAGKAQVHLTQEEQMRYDFFTDQITFVKSITDICEDLRLVDASKRKELLPIKLRDLDKRLPTYAYLPLCRSTDHFYHVTAVCADDGYVFKTHVRTPTHLVSISFVSLIRLLRPCQERAPCLMHFVSTPNASHWDVSTALFTYLHAHDEHIETNVQCDAAVPSASTPFLDELLLDDDRRAKIHAIFGELKCEKTARLARAYPGDGAFHLESFIAKVGPPPYSVAPIVSTAMQSYDDLRQEVLVMQLISYLDNVFARDKLPLKLHPYRILSTGASTGLIELVANATSFDGLKKTAGFKSLRAHFETLYGDTNSTTFHTAMTNFIQSLGTSSAVVRRP</sequence>
<dbReference type="PROSITE" id="PS50290">
    <property type="entry name" value="PI3_4_KINASE_3"/>
    <property type="match status" value="1"/>
</dbReference>
<proteinExistence type="predicted"/>
<reference evidence="3 4" key="1">
    <citation type="submission" date="2018-08" db="EMBL/GenBank/DDBJ databases">
        <title>Aphanomyces genome sequencing and annotation.</title>
        <authorList>
            <person name="Minardi D."/>
            <person name="Oidtmann B."/>
            <person name="Van Der Giezen M."/>
            <person name="Studholme D.J."/>
        </authorList>
    </citation>
    <scope>NUCLEOTIDE SEQUENCE [LARGE SCALE GENOMIC DNA]</scope>
    <source>
        <strain evidence="3 4">NJM0002</strain>
    </source>
</reference>
<protein>
    <recommendedName>
        <fullName evidence="2">PI3K/PI4K catalytic domain-containing protein</fullName>
    </recommendedName>
</protein>
<evidence type="ECO:0000313" key="4">
    <source>
        <dbReference type="Proteomes" id="UP000285060"/>
    </source>
</evidence>
<dbReference type="InterPro" id="IPR011009">
    <property type="entry name" value="Kinase-like_dom_sf"/>
</dbReference>